<keyword evidence="4" id="KW-0678">Repressor</keyword>
<evidence type="ECO:0000256" key="3">
    <source>
        <dbReference type="ARBA" id="ARBA00019618"/>
    </source>
</evidence>
<reference evidence="11" key="1">
    <citation type="submission" date="2020-01" db="EMBL/GenBank/DDBJ databases">
        <title>Draft genome sequence of the Termite Coptotermes fromosanus.</title>
        <authorList>
            <person name="Itakura S."/>
            <person name="Yosikawa Y."/>
            <person name="Umezawa K."/>
        </authorList>
    </citation>
    <scope>NUCLEOTIDE SEQUENCE [LARGE SCALE GENOMIC DNA]</scope>
</reference>
<dbReference type="GO" id="GO:0045944">
    <property type="term" value="P:positive regulation of transcription by RNA polymerase II"/>
    <property type="evidence" value="ECO:0007669"/>
    <property type="project" value="TreeGrafter"/>
</dbReference>
<evidence type="ECO:0000256" key="1">
    <source>
        <dbReference type="ARBA" id="ARBA00004123"/>
    </source>
</evidence>
<comment type="similarity">
    <text evidence="2">Belongs to the Mediator complex subunit 13 family.</text>
</comment>
<keyword evidence="7" id="KW-0539">Nucleus</keyword>
<evidence type="ECO:0000256" key="8">
    <source>
        <dbReference type="SAM" id="MobiDB-lite"/>
    </source>
</evidence>
<name>A0A6L2PBQ8_COPFO</name>
<dbReference type="GO" id="GO:0003713">
    <property type="term" value="F:transcription coactivator activity"/>
    <property type="evidence" value="ECO:0007669"/>
    <property type="project" value="TreeGrafter"/>
</dbReference>
<evidence type="ECO:0000256" key="4">
    <source>
        <dbReference type="ARBA" id="ARBA00022491"/>
    </source>
</evidence>
<dbReference type="AlphaFoldDB" id="A0A6L2PBQ8"/>
<dbReference type="InterPro" id="IPR051139">
    <property type="entry name" value="Mediator_complx_sub13"/>
</dbReference>
<evidence type="ECO:0000259" key="9">
    <source>
        <dbReference type="Pfam" id="PF11597"/>
    </source>
</evidence>
<evidence type="ECO:0000256" key="2">
    <source>
        <dbReference type="ARBA" id="ARBA00009354"/>
    </source>
</evidence>
<feature type="domain" description="Mediator complex subunit Med13 N-terminal" evidence="9">
    <location>
        <begin position="14"/>
        <end position="118"/>
    </location>
</feature>
<gene>
    <name evidence="10" type="ORF">Cfor_11163</name>
</gene>
<dbReference type="PANTHER" id="PTHR48249:SF3">
    <property type="entry name" value="MEDIATOR OF RNA POLYMERASE II TRANSCRIPTION SUBUNIT 13"/>
    <property type="match status" value="1"/>
</dbReference>
<evidence type="ECO:0000313" key="11">
    <source>
        <dbReference type="Proteomes" id="UP000502823"/>
    </source>
</evidence>
<evidence type="ECO:0000256" key="5">
    <source>
        <dbReference type="ARBA" id="ARBA00023015"/>
    </source>
</evidence>
<comment type="subcellular location">
    <subcellularLocation>
        <location evidence="1">Nucleus</location>
    </subcellularLocation>
</comment>
<comment type="caution">
    <text evidence="10">The sequence shown here is derived from an EMBL/GenBank/DDBJ whole genome shotgun (WGS) entry which is preliminary data.</text>
</comment>
<accession>A0A6L2PBQ8</accession>
<feature type="non-terminal residue" evidence="10">
    <location>
        <position position="386"/>
    </location>
</feature>
<evidence type="ECO:0000313" key="10">
    <source>
        <dbReference type="EMBL" id="GFG28860.1"/>
    </source>
</evidence>
<sequence length="386" mass="41382">GEQGSWESGLSYECRSLLFKALHNLIERCLLSRDFVRIGKWFVQPYDGAEKLIGKSTHFSFSFAFFVHGESTVCASMDVRVHPLVRNLTHQHILQAQASSSGIPVLAPYGLAGSLTGQAYKTLDVQTKRQLDEWRQFYPIDTKFSSCEIGGEEVLLPPAVEVVVGGVKMRYPTCYVLVTDMDDPASSPSSAVRQGAVSPAGTTAAVMKSAGLPSSSAAVVTPPCSPCPQPIILRNRPPCPSSPFPAAVSGHHPASMQLSPSPATSLPEHVWQDSTLNPTQHEVSEQNSTGNDAVPTQQPQAGQWDFADPTRKSMCSCSKCKKGPGAKHMAQNKGGVNNIGGVRTLKVEKTEKGSRGSGRGGMMPFHRRSPLTEEGAWAVEVAGPLS</sequence>
<organism evidence="10 11">
    <name type="scientific">Coptotermes formosanus</name>
    <name type="common">Formosan subterranean termite</name>
    <dbReference type="NCBI Taxonomy" id="36987"/>
    <lineage>
        <taxon>Eukaryota</taxon>
        <taxon>Metazoa</taxon>
        <taxon>Ecdysozoa</taxon>
        <taxon>Arthropoda</taxon>
        <taxon>Hexapoda</taxon>
        <taxon>Insecta</taxon>
        <taxon>Pterygota</taxon>
        <taxon>Neoptera</taxon>
        <taxon>Polyneoptera</taxon>
        <taxon>Dictyoptera</taxon>
        <taxon>Blattodea</taxon>
        <taxon>Blattoidea</taxon>
        <taxon>Termitoidae</taxon>
        <taxon>Rhinotermitidae</taxon>
        <taxon>Coptotermes</taxon>
    </lineage>
</organism>
<feature type="region of interest" description="Disordered" evidence="8">
    <location>
        <begin position="243"/>
        <end position="308"/>
    </location>
</feature>
<feature type="non-terminal residue" evidence="10">
    <location>
        <position position="1"/>
    </location>
</feature>
<evidence type="ECO:0000256" key="7">
    <source>
        <dbReference type="ARBA" id="ARBA00023242"/>
    </source>
</evidence>
<dbReference type="OrthoDB" id="103819at2759"/>
<dbReference type="Proteomes" id="UP000502823">
    <property type="component" value="Unassembled WGS sequence"/>
</dbReference>
<keyword evidence="5" id="KW-0805">Transcription regulation</keyword>
<proteinExistence type="inferred from homology"/>
<dbReference type="PANTHER" id="PTHR48249">
    <property type="entry name" value="MEDIATOR OF RNA POLYMERASE II TRANSCRIPTION SUBUNIT 13"/>
    <property type="match status" value="1"/>
</dbReference>
<keyword evidence="11" id="KW-1185">Reference proteome</keyword>
<evidence type="ECO:0000256" key="6">
    <source>
        <dbReference type="ARBA" id="ARBA00023163"/>
    </source>
</evidence>
<dbReference type="InterPro" id="IPR021643">
    <property type="entry name" value="Mediator_Med13_N"/>
</dbReference>
<dbReference type="Pfam" id="PF11597">
    <property type="entry name" value="Med13_N"/>
    <property type="match status" value="1"/>
</dbReference>
<feature type="compositionally biased region" description="Polar residues" evidence="8">
    <location>
        <begin position="272"/>
        <end position="301"/>
    </location>
</feature>
<dbReference type="EMBL" id="BLKM01000095">
    <property type="protein sequence ID" value="GFG28860.1"/>
    <property type="molecule type" value="Genomic_DNA"/>
</dbReference>
<dbReference type="InParanoid" id="A0A6L2PBQ8"/>
<dbReference type="GO" id="GO:0016592">
    <property type="term" value="C:mediator complex"/>
    <property type="evidence" value="ECO:0007669"/>
    <property type="project" value="TreeGrafter"/>
</dbReference>
<protein>
    <recommendedName>
        <fullName evidence="3">Mediator of RNA polymerase II transcription subunit 13</fullName>
    </recommendedName>
</protein>
<keyword evidence="6" id="KW-0804">Transcription</keyword>